<evidence type="ECO:0000256" key="1">
    <source>
        <dbReference type="ARBA" id="ARBA00000085"/>
    </source>
</evidence>
<keyword evidence="4 8" id="KW-0808">Transferase</keyword>
<dbReference type="SMART" id="SM00387">
    <property type="entry name" value="HATPase_c"/>
    <property type="match status" value="1"/>
</dbReference>
<evidence type="ECO:0000259" key="7">
    <source>
        <dbReference type="PROSITE" id="PS50109"/>
    </source>
</evidence>
<dbReference type="RefSeq" id="WP_158342355.1">
    <property type="nucleotide sequence ID" value="NZ_JAHQCW010000004.1"/>
</dbReference>
<dbReference type="PANTHER" id="PTHR43547:SF2">
    <property type="entry name" value="HYBRID SIGNAL TRANSDUCTION HISTIDINE KINASE C"/>
    <property type="match status" value="1"/>
</dbReference>
<dbReference type="SUPFAM" id="SSF55874">
    <property type="entry name" value="ATPase domain of HSP90 chaperone/DNA topoisomerase II/histidine kinase"/>
    <property type="match status" value="1"/>
</dbReference>
<dbReference type="InterPro" id="IPR005467">
    <property type="entry name" value="His_kinase_dom"/>
</dbReference>
<evidence type="ECO:0000313" key="8">
    <source>
        <dbReference type="EMBL" id="MBU9735728.1"/>
    </source>
</evidence>
<evidence type="ECO:0000256" key="2">
    <source>
        <dbReference type="ARBA" id="ARBA00012438"/>
    </source>
</evidence>
<dbReference type="InterPro" id="IPR004358">
    <property type="entry name" value="Sig_transdc_His_kin-like_C"/>
</dbReference>
<dbReference type="EC" id="2.7.13.3" evidence="2"/>
<name>A0A949JV59_9FIRM</name>
<organism evidence="8 9">
    <name type="scientific">Diplocloster agilis</name>
    <dbReference type="NCBI Taxonomy" id="2850323"/>
    <lineage>
        <taxon>Bacteria</taxon>
        <taxon>Bacillati</taxon>
        <taxon>Bacillota</taxon>
        <taxon>Clostridia</taxon>
        <taxon>Lachnospirales</taxon>
        <taxon>Lachnospiraceae</taxon>
        <taxon>Diplocloster</taxon>
    </lineage>
</organism>
<keyword evidence="5" id="KW-0902">Two-component regulatory system</keyword>
<keyword evidence="6" id="KW-1133">Transmembrane helix</keyword>
<feature type="transmembrane region" description="Helical" evidence="6">
    <location>
        <begin position="155"/>
        <end position="176"/>
    </location>
</feature>
<comment type="caution">
    <text evidence="8">The sequence shown here is derived from an EMBL/GenBank/DDBJ whole genome shotgun (WGS) entry which is preliminary data.</text>
</comment>
<evidence type="ECO:0000313" key="9">
    <source>
        <dbReference type="Proteomes" id="UP000712157"/>
    </source>
</evidence>
<reference evidence="8" key="1">
    <citation type="submission" date="2021-06" db="EMBL/GenBank/DDBJ databases">
        <title>Description of novel taxa of the family Lachnospiraceae.</title>
        <authorList>
            <person name="Chaplin A.V."/>
            <person name="Sokolova S.R."/>
            <person name="Pikina A.P."/>
            <person name="Korzhanova M."/>
            <person name="Belova V."/>
            <person name="Korostin D."/>
            <person name="Efimov B.A."/>
        </authorList>
    </citation>
    <scope>NUCLEOTIDE SEQUENCE</scope>
    <source>
        <strain evidence="8">ASD5720</strain>
    </source>
</reference>
<protein>
    <recommendedName>
        <fullName evidence="2">histidine kinase</fullName>
        <ecNumber evidence="2">2.7.13.3</ecNumber>
    </recommendedName>
</protein>
<feature type="domain" description="Histidine kinase" evidence="7">
    <location>
        <begin position="267"/>
        <end position="474"/>
    </location>
</feature>
<dbReference type="GO" id="GO:0000155">
    <property type="term" value="F:phosphorelay sensor kinase activity"/>
    <property type="evidence" value="ECO:0007669"/>
    <property type="project" value="TreeGrafter"/>
</dbReference>
<keyword evidence="6" id="KW-0812">Transmembrane</keyword>
<feature type="transmembrane region" description="Helical" evidence="6">
    <location>
        <begin position="16"/>
        <end position="33"/>
    </location>
</feature>
<keyword evidence="6" id="KW-0472">Membrane</keyword>
<feature type="transmembrane region" description="Helical" evidence="6">
    <location>
        <begin position="218"/>
        <end position="238"/>
    </location>
</feature>
<gene>
    <name evidence="8" type="ORF">KTH89_04205</name>
</gene>
<keyword evidence="4 8" id="KW-0418">Kinase</keyword>
<dbReference type="Proteomes" id="UP000712157">
    <property type="component" value="Unassembled WGS sequence"/>
</dbReference>
<evidence type="ECO:0000256" key="3">
    <source>
        <dbReference type="ARBA" id="ARBA00022553"/>
    </source>
</evidence>
<dbReference type="EMBL" id="JAHQCW010000004">
    <property type="protein sequence ID" value="MBU9735728.1"/>
    <property type="molecule type" value="Genomic_DNA"/>
</dbReference>
<keyword evidence="3" id="KW-0597">Phosphoprotein</keyword>
<keyword evidence="9" id="KW-1185">Reference proteome</keyword>
<evidence type="ECO:0000256" key="4">
    <source>
        <dbReference type="ARBA" id="ARBA00022777"/>
    </source>
</evidence>
<dbReference type="Pfam" id="PF02518">
    <property type="entry name" value="HATPase_c"/>
    <property type="match status" value="1"/>
</dbReference>
<dbReference type="PROSITE" id="PS50109">
    <property type="entry name" value="HIS_KIN"/>
    <property type="match status" value="1"/>
</dbReference>
<evidence type="ECO:0000256" key="5">
    <source>
        <dbReference type="ARBA" id="ARBA00023012"/>
    </source>
</evidence>
<feature type="transmembrane region" description="Helical" evidence="6">
    <location>
        <begin position="82"/>
        <end position="105"/>
    </location>
</feature>
<feature type="transmembrane region" description="Helical" evidence="6">
    <location>
        <begin position="40"/>
        <end position="62"/>
    </location>
</feature>
<proteinExistence type="predicted"/>
<comment type="catalytic activity">
    <reaction evidence="1">
        <text>ATP + protein L-histidine = ADP + protein N-phospho-L-histidine.</text>
        <dbReference type="EC" id="2.7.13.3"/>
    </reaction>
</comment>
<accession>A0A949JV59</accession>
<dbReference type="InterPro" id="IPR003594">
    <property type="entry name" value="HATPase_dom"/>
</dbReference>
<dbReference type="InterPro" id="IPR036890">
    <property type="entry name" value="HATPase_C_sf"/>
</dbReference>
<dbReference type="PANTHER" id="PTHR43547">
    <property type="entry name" value="TWO-COMPONENT HISTIDINE KINASE"/>
    <property type="match status" value="1"/>
</dbReference>
<sequence length="494" mass="58246">MLQNTEHAPQGLPGEFLLVFTLLIWILFILIYLSNVKNKLNFWCFLSGMFFSMGVFKEYLYFTLNPYLMSKQVPWMTESFSLSVYSVFTAMLYYFAMPAVMVFSFHFCHLDERHPRLFRWAQVLVFVPCAVYAVFCPYTRTRYYQLQVPEYYISVAVYNWSYGILSTFMIVRTLLAERLSNRYRQRKMVAVIILLPIWYWLISAFAIHILGLHKYFKAWQGNMLIILILMIYYLYHVFRDGIWGTRLRRETYDWTGDSMIIQKNAQYVGHALKNEVSKIRWCVQLLQVQESEEKEDILKIVERSVNHLEEFINRTKIYSDQIVVHLSECDIAEVFRQCMEEQKKFHNKEITIGIAACDDTPLLCDRAHLIEVLNNLIRNAYEAISEKGEISLSYVRYPRQRKAEIRVTDNGRGIPKEAVENVFDPYYTTKAMDSHMGLGLYYCYNVMEEHDGCIRIASEPGKGSSISLYFPIKVKKKRRRWKRVACDQSAGGRG</sequence>
<evidence type="ECO:0000256" key="6">
    <source>
        <dbReference type="SAM" id="Phobius"/>
    </source>
</evidence>
<dbReference type="Gene3D" id="3.30.565.10">
    <property type="entry name" value="Histidine kinase-like ATPase, C-terminal domain"/>
    <property type="match status" value="1"/>
</dbReference>
<dbReference type="PRINTS" id="PR00344">
    <property type="entry name" value="BCTRLSENSOR"/>
</dbReference>
<feature type="transmembrane region" description="Helical" evidence="6">
    <location>
        <begin position="188"/>
        <end position="212"/>
    </location>
</feature>
<feature type="transmembrane region" description="Helical" evidence="6">
    <location>
        <begin position="117"/>
        <end position="135"/>
    </location>
</feature>
<dbReference type="AlphaFoldDB" id="A0A949JV59"/>